<dbReference type="AlphaFoldDB" id="A0A919TRK5"/>
<dbReference type="EMBL" id="BOMY01000022">
    <property type="protein sequence ID" value="GIF20388.1"/>
    <property type="molecule type" value="Genomic_DNA"/>
</dbReference>
<evidence type="ECO:0000313" key="3">
    <source>
        <dbReference type="Proteomes" id="UP000623608"/>
    </source>
</evidence>
<accession>A0A919TRK5</accession>
<feature type="signal peptide" evidence="1">
    <location>
        <begin position="1"/>
        <end position="19"/>
    </location>
</feature>
<keyword evidence="3" id="KW-1185">Reference proteome</keyword>
<protein>
    <submittedName>
        <fullName evidence="2">Uncharacterized protein</fullName>
    </submittedName>
</protein>
<evidence type="ECO:0000313" key="2">
    <source>
        <dbReference type="EMBL" id="GIF20388.1"/>
    </source>
</evidence>
<evidence type="ECO:0000256" key="1">
    <source>
        <dbReference type="SAM" id="SignalP"/>
    </source>
</evidence>
<keyword evidence="1" id="KW-0732">Signal</keyword>
<dbReference type="Proteomes" id="UP000623608">
    <property type="component" value="Unassembled WGS sequence"/>
</dbReference>
<reference evidence="2" key="1">
    <citation type="submission" date="2021-01" db="EMBL/GenBank/DDBJ databases">
        <title>Whole genome shotgun sequence of Actinoplanes tereljensis NBRC 105297.</title>
        <authorList>
            <person name="Komaki H."/>
            <person name="Tamura T."/>
        </authorList>
    </citation>
    <scope>NUCLEOTIDE SEQUENCE</scope>
    <source>
        <strain evidence="2">NBRC 105297</strain>
    </source>
</reference>
<name>A0A919TRK5_9ACTN</name>
<sequence>MAAIVAVTATFLGAPSANAALAATTISALTRVNAISATNSFDAKGVGATCPTGQRVVGGSAIAFGEPGVFVRVTGANIGVNGLDQGTLVYGAEEDETRSAGNWALTITATCAVTPPGYEINLSPFGGENSDSSRTAVATCSPGKQLLGGFAIVSTGNFNVVLDDIQPSTSLTSVFAQAFEDENGAANTWFLTAFAICANPVAGLNVQFNSSETASPPALQTTQVFCPSGTRALSGGGTINSGFGQVDSASLFVSNDHVNFSSTEDRNGFSGNWSRTAYAMCAT</sequence>
<feature type="chain" id="PRO_5039322560" evidence="1">
    <location>
        <begin position="20"/>
        <end position="283"/>
    </location>
</feature>
<comment type="caution">
    <text evidence="2">The sequence shown here is derived from an EMBL/GenBank/DDBJ whole genome shotgun (WGS) entry which is preliminary data.</text>
</comment>
<proteinExistence type="predicted"/>
<gene>
    <name evidence="2" type="ORF">Ate02nite_31180</name>
</gene>
<organism evidence="2 3">
    <name type="scientific">Paractinoplanes tereljensis</name>
    <dbReference type="NCBI Taxonomy" id="571912"/>
    <lineage>
        <taxon>Bacteria</taxon>
        <taxon>Bacillati</taxon>
        <taxon>Actinomycetota</taxon>
        <taxon>Actinomycetes</taxon>
        <taxon>Micromonosporales</taxon>
        <taxon>Micromonosporaceae</taxon>
        <taxon>Paractinoplanes</taxon>
    </lineage>
</organism>